<dbReference type="HOGENOM" id="CLU_1991692_0_0_4"/>
<organism evidence="1 2">
    <name type="scientific">Variovorax paradoxus B4</name>
    <dbReference type="NCBI Taxonomy" id="1246301"/>
    <lineage>
        <taxon>Bacteria</taxon>
        <taxon>Pseudomonadati</taxon>
        <taxon>Pseudomonadota</taxon>
        <taxon>Betaproteobacteria</taxon>
        <taxon>Burkholderiales</taxon>
        <taxon>Comamonadaceae</taxon>
        <taxon>Variovorax</taxon>
    </lineage>
</organism>
<gene>
    <name evidence="1" type="ORF">VAPA_1c46890</name>
</gene>
<reference evidence="1 2" key="1">
    <citation type="submission" date="2012-10" db="EMBL/GenBank/DDBJ databases">
        <title>Genome sequence of Variovorax paradoxus B4.</title>
        <authorList>
            <person name="Schuldes J."/>
            <person name="Brandt U."/>
            <person name="Hiessl S."/>
            <person name="Wuebbeler J.H."/>
            <person name="Thuermer A."/>
            <person name="Steinbuechel A."/>
            <person name="Daniel R."/>
        </authorList>
    </citation>
    <scope>NUCLEOTIDE SEQUENCE [LARGE SCALE GENOMIC DNA]</scope>
    <source>
        <strain evidence="1 2">B4</strain>
    </source>
</reference>
<protein>
    <submittedName>
        <fullName evidence="1">Uncharacterized protein</fullName>
    </submittedName>
</protein>
<sequence length="125" mass="13920">MRRNPAVLWPGGVMNDPVRIKQLSLAHAHLRSAKRYVSLRLPLGIPDNHVALAEVEKKVPEEVLVQCMDLLAACGVQECPRGGFWRDMERAAETLGHMERASTYRARFLFTLGSPPDETSGVRDG</sequence>
<evidence type="ECO:0000313" key="1">
    <source>
        <dbReference type="EMBL" id="AGU51756.1"/>
    </source>
</evidence>
<dbReference type="AlphaFoldDB" id="T1XGW4"/>
<name>T1XGW4_VARPD</name>
<evidence type="ECO:0000313" key="2">
    <source>
        <dbReference type="Proteomes" id="UP000016223"/>
    </source>
</evidence>
<dbReference type="EMBL" id="CP003911">
    <property type="protein sequence ID" value="AGU51756.1"/>
    <property type="molecule type" value="Genomic_DNA"/>
</dbReference>
<dbReference type="KEGG" id="vpd:VAPA_1c46890"/>
<proteinExistence type="predicted"/>
<dbReference type="Proteomes" id="UP000016223">
    <property type="component" value="Chromosome 1"/>
</dbReference>
<accession>T1XGW4</accession>